<feature type="binding site" evidence="6">
    <location>
        <position position="211"/>
    </location>
    <ligand>
        <name>Zn(2+)</name>
        <dbReference type="ChEBI" id="CHEBI:29105"/>
        <note>catalytic</note>
    </ligand>
</feature>
<evidence type="ECO:0000256" key="6">
    <source>
        <dbReference type="PROSITE-ProRule" id="PRU01211"/>
    </source>
</evidence>
<dbReference type="Proteomes" id="UP000249819">
    <property type="component" value="Unassembled WGS sequence"/>
</dbReference>
<comment type="cofactor">
    <cofactor evidence="6">
        <name>Zn(2+)</name>
        <dbReference type="ChEBI" id="CHEBI:29105"/>
    </cofactor>
    <text evidence="6">Binds 1 zinc ion per subunit.</text>
</comment>
<feature type="binding site" evidence="6">
    <location>
        <position position="215"/>
    </location>
    <ligand>
        <name>Zn(2+)</name>
        <dbReference type="ChEBI" id="CHEBI:29105"/>
        <note>catalytic</note>
    </ligand>
</feature>
<feature type="binding site" evidence="6">
    <location>
        <position position="221"/>
    </location>
    <ligand>
        <name>Zn(2+)</name>
        <dbReference type="ChEBI" id="CHEBI:29105"/>
        <note>catalytic</note>
    </ligand>
</feature>
<dbReference type="InterPro" id="IPR024079">
    <property type="entry name" value="MetalloPept_cat_dom_sf"/>
</dbReference>
<evidence type="ECO:0000256" key="4">
    <source>
        <dbReference type="ARBA" id="ARBA00022833"/>
    </source>
</evidence>
<keyword evidence="1 6" id="KW-0645">Protease</keyword>
<dbReference type="PRINTS" id="PR00480">
    <property type="entry name" value="ASTACIN"/>
</dbReference>
<organism evidence="9 10">
    <name type="scientific">Chitinophaga dinghuensis</name>
    <dbReference type="NCBI Taxonomy" id="1539050"/>
    <lineage>
        <taxon>Bacteria</taxon>
        <taxon>Pseudomonadati</taxon>
        <taxon>Bacteroidota</taxon>
        <taxon>Chitinophagia</taxon>
        <taxon>Chitinophagales</taxon>
        <taxon>Chitinophagaceae</taxon>
        <taxon>Chitinophaga</taxon>
    </lineage>
</organism>
<dbReference type="Pfam" id="PF01400">
    <property type="entry name" value="Astacin"/>
    <property type="match status" value="1"/>
</dbReference>
<feature type="signal peptide" evidence="7">
    <location>
        <begin position="1"/>
        <end position="23"/>
    </location>
</feature>
<protein>
    <submittedName>
        <fullName evidence="9">Astacin (Peptidase family M12A)</fullName>
    </submittedName>
</protein>
<comment type="caution">
    <text evidence="6">Lacks conserved residue(s) required for the propagation of feature annotation.</text>
</comment>
<accession>A0A327VKM7</accession>
<dbReference type="SUPFAM" id="SSF55486">
    <property type="entry name" value="Metalloproteases ('zincins'), catalytic domain"/>
    <property type="match status" value="1"/>
</dbReference>
<evidence type="ECO:0000259" key="8">
    <source>
        <dbReference type="PROSITE" id="PS51864"/>
    </source>
</evidence>
<dbReference type="SMART" id="SM00235">
    <property type="entry name" value="ZnMc"/>
    <property type="match status" value="1"/>
</dbReference>
<dbReference type="PROSITE" id="PS51864">
    <property type="entry name" value="ASTACIN"/>
    <property type="match status" value="1"/>
</dbReference>
<sequence length="483" mass="53735">MKKIILQLCFLVLLTIATVPLQAQVTRADSSSEILQRTATAPAAINLKRLRTSAEYFRPDFEVLQQGEYSIISLRLPGNSAAKDYYVKKIGSKLYLNGDIIVHDFNLMSTLSYTTNNNSYTWPDGTVPVILDNSVFASDYYVIIKSALDYFNYHTSIIFKERTNESNYIIISCIDNDGSGKAGASPIGKGGSGGNKIELIKDAFSRGTVIHELMHALGIYHEQSRSDRDKYVEIKFDNIKAAAKHNFQIERDGIARGAYDYCSIMHYPAFNSFAIDETKPTLVCKNNGVIVACPGCVGNNDEPTRMDLDGLDALYRGAGVSRAPYNHPFESANVPISGCIGVTDLSIVDKWKAYKGALGDCRSGLINLGILAANLVRFEHGAIYHSTHGVNVVYGDIYKHFVAKGFVRFGFPTSDEEDIPVTFSGWRRYGYTRVSKFEVRTIIWGPRVGTMDLLNADYVAGPLTREQLKLLELQRTEPIRLQH</sequence>
<keyword evidence="5 6" id="KW-0482">Metalloprotease</keyword>
<feature type="active site" evidence="6">
    <location>
        <position position="212"/>
    </location>
</feature>
<name>A0A327VKM7_9BACT</name>
<dbReference type="InterPro" id="IPR001506">
    <property type="entry name" value="Peptidase_M12A"/>
</dbReference>
<evidence type="ECO:0000313" key="9">
    <source>
        <dbReference type="EMBL" id="RAJ73728.1"/>
    </source>
</evidence>
<dbReference type="GO" id="GO:0004222">
    <property type="term" value="F:metalloendopeptidase activity"/>
    <property type="evidence" value="ECO:0007669"/>
    <property type="project" value="UniProtKB-UniRule"/>
</dbReference>
<gene>
    <name evidence="9" type="ORF">CLV59_11269</name>
</gene>
<evidence type="ECO:0000256" key="3">
    <source>
        <dbReference type="ARBA" id="ARBA00022801"/>
    </source>
</evidence>
<keyword evidence="2 6" id="KW-0479">Metal-binding</keyword>
<dbReference type="PANTHER" id="PTHR10127">
    <property type="entry name" value="DISCOIDIN, CUB, EGF, LAMININ , AND ZINC METALLOPROTEASE DOMAIN CONTAINING"/>
    <property type="match status" value="1"/>
</dbReference>
<feature type="chain" id="PRO_5016393446" evidence="7">
    <location>
        <begin position="24"/>
        <end position="483"/>
    </location>
</feature>
<keyword evidence="4 6" id="KW-0862">Zinc</keyword>
<keyword evidence="7" id="KW-0732">Signal</keyword>
<keyword evidence="3 6" id="KW-0378">Hydrolase</keyword>
<keyword evidence="10" id="KW-1185">Reference proteome</keyword>
<dbReference type="GO" id="GO:0006508">
    <property type="term" value="P:proteolysis"/>
    <property type="evidence" value="ECO:0007669"/>
    <property type="project" value="UniProtKB-KW"/>
</dbReference>
<dbReference type="OrthoDB" id="8455098at2"/>
<dbReference type="AlphaFoldDB" id="A0A327VKM7"/>
<dbReference type="Gene3D" id="3.40.390.10">
    <property type="entry name" value="Collagenase (Catalytic Domain)"/>
    <property type="match status" value="1"/>
</dbReference>
<dbReference type="PANTHER" id="PTHR10127:SF780">
    <property type="entry name" value="METALLOENDOPEPTIDASE"/>
    <property type="match status" value="1"/>
</dbReference>
<evidence type="ECO:0000256" key="2">
    <source>
        <dbReference type="ARBA" id="ARBA00022723"/>
    </source>
</evidence>
<dbReference type="RefSeq" id="WP_111595363.1">
    <property type="nucleotide sequence ID" value="NZ_QLMA01000012.1"/>
</dbReference>
<evidence type="ECO:0000256" key="5">
    <source>
        <dbReference type="ARBA" id="ARBA00023049"/>
    </source>
</evidence>
<evidence type="ECO:0000313" key="10">
    <source>
        <dbReference type="Proteomes" id="UP000249819"/>
    </source>
</evidence>
<dbReference type="GO" id="GO:0008270">
    <property type="term" value="F:zinc ion binding"/>
    <property type="evidence" value="ECO:0007669"/>
    <property type="project" value="UniProtKB-UniRule"/>
</dbReference>
<evidence type="ECO:0000256" key="1">
    <source>
        <dbReference type="ARBA" id="ARBA00022670"/>
    </source>
</evidence>
<dbReference type="EMBL" id="QLMA01000012">
    <property type="protein sequence ID" value="RAJ73728.1"/>
    <property type="molecule type" value="Genomic_DNA"/>
</dbReference>
<proteinExistence type="predicted"/>
<dbReference type="InterPro" id="IPR006026">
    <property type="entry name" value="Peptidase_Metallo"/>
</dbReference>
<comment type="caution">
    <text evidence="9">The sequence shown here is derived from an EMBL/GenBank/DDBJ whole genome shotgun (WGS) entry which is preliminary data.</text>
</comment>
<reference evidence="9 10" key="1">
    <citation type="submission" date="2018-06" db="EMBL/GenBank/DDBJ databases">
        <title>Genomic Encyclopedia of Archaeal and Bacterial Type Strains, Phase II (KMG-II): from individual species to whole genera.</title>
        <authorList>
            <person name="Goeker M."/>
        </authorList>
    </citation>
    <scope>NUCLEOTIDE SEQUENCE [LARGE SCALE GENOMIC DNA]</scope>
    <source>
        <strain evidence="9 10">DSM 29821</strain>
    </source>
</reference>
<evidence type="ECO:0000256" key="7">
    <source>
        <dbReference type="SAM" id="SignalP"/>
    </source>
</evidence>
<feature type="domain" description="Peptidase M12A" evidence="8">
    <location>
        <begin position="109"/>
        <end position="319"/>
    </location>
</feature>